<reference evidence="2" key="2">
    <citation type="submission" date="2021-01" db="EMBL/GenBank/DDBJ databases">
        <authorList>
            <person name="Schikora-Tamarit M.A."/>
        </authorList>
    </citation>
    <scope>NUCLEOTIDE SEQUENCE</scope>
    <source>
        <strain evidence="2">CBS2887</strain>
    </source>
</reference>
<comment type="caution">
    <text evidence="2">The sequence shown here is derived from an EMBL/GenBank/DDBJ whole genome shotgun (WGS) entry which is preliminary data.</text>
</comment>
<sequence>MSAKAILIKTLQTSARCKLTTKPVRANTTAATAVAASAMAPVQVATKRTFALYNGFRADAFRLMNNEVAVSSSEQDPIQFNESTPSSENPNDYYVPKTRQTVYSAHGDEIETASPANRMH</sequence>
<evidence type="ECO:0000313" key="3">
    <source>
        <dbReference type="Proteomes" id="UP000774326"/>
    </source>
</evidence>
<dbReference type="EMBL" id="JAEUBG010004644">
    <property type="protein sequence ID" value="KAH3680973.1"/>
    <property type="molecule type" value="Genomic_DNA"/>
</dbReference>
<name>A0A9P8TIN1_WICPI</name>
<keyword evidence="3" id="KW-1185">Reference proteome</keyword>
<dbReference type="Proteomes" id="UP000774326">
    <property type="component" value="Unassembled WGS sequence"/>
</dbReference>
<feature type="compositionally biased region" description="Polar residues" evidence="1">
    <location>
        <begin position="71"/>
        <end position="90"/>
    </location>
</feature>
<protein>
    <submittedName>
        <fullName evidence="2">Uncharacterized protein</fullName>
    </submittedName>
</protein>
<organism evidence="2 3">
    <name type="scientific">Wickerhamomyces pijperi</name>
    <name type="common">Yeast</name>
    <name type="synonym">Pichia pijperi</name>
    <dbReference type="NCBI Taxonomy" id="599730"/>
    <lineage>
        <taxon>Eukaryota</taxon>
        <taxon>Fungi</taxon>
        <taxon>Dikarya</taxon>
        <taxon>Ascomycota</taxon>
        <taxon>Saccharomycotina</taxon>
        <taxon>Saccharomycetes</taxon>
        <taxon>Phaffomycetales</taxon>
        <taxon>Wickerhamomycetaceae</taxon>
        <taxon>Wickerhamomyces</taxon>
    </lineage>
</organism>
<dbReference type="AlphaFoldDB" id="A0A9P8TIN1"/>
<feature type="region of interest" description="Disordered" evidence="1">
    <location>
        <begin position="71"/>
        <end position="94"/>
    </location>
</feature>
<evidence type="ECO:0000313" key="2">
    <source>
        <dbReference type="EMBL" id="KAH3680973.1"/>
    </source>
</evidence>
<evidence type="ECO:0000256" key="1">
    <source>
        <dbReference type="SAM" id="MobiDB-lite"/>
    </source>
</evidence>
<dbReference type="OrthoDB" id="10500134at2759"/>
<accession>A0A9P8TIN1</accession>
<proteinExistence type="predicted"/>
<gene>
    <name evidence="2" type="ORF">WICPIJ_008058</name>
</gene>
<reference evidence="2" key="1">
    <citation type="journal article" date="2021" name="Open Biol.">
        <title>Shared evolutionary footprints suggest mitochondrial oxidative damage underlies multiple complex I losses in fungi.</title>
        <authorList>
            <person name="Schikora-Tamarit M.A."/>
            <person name="Marcet-Houben M."/>
            <person name="Nosek J."/>
            <person name="Gabaldon T."/>
        </authorList>
    </citation>
    <scope>NUCLEOTIDE SEQUENCE</scope>
    <source>
        <strain evidence="2">CBS2887</strain>
    </source>
</reference>